<dbReference type="Proteomes" id="UP001396334">
    <property type="component" value="Unassembled WGS sequence"/>
</dbReference>
<accession>A0ABR2UCE4</accession>
<evidence type="ECO:0000259" key="5">
    <source>
        <dbReference type="Pfam" id="PF04824"/>
    </source>
</evidence>
<evidence type="ECO:0008006" key="9">
    <source>
        <dbReference type="Google" id="ProtNLM"/>
    </source>
</evidence>
<evidence type="ECO:0000256" key="3">
    <source>
        <dbReference type="ARBA" id="ARBA00023242"/>
    </source>
</evidence>
<feature type="domain" description="Rad21/Rec8-like protein N-terminal" evidence="6">
    <location>
        <begin position="1"/>
        <end position="94"/>
    </location>
</feature>
<dbReference type="InterPro" id="IPR006910">
    <property type="entry name" value="Rad21_Rec8_N"/>
</dbReference>
<protein>
    <recommendedName>
        <fullName evidence="9">Sister chromatid cohesion 1 protein 2</fullName>
    </recommendedName>
</protein>
<evidence type="ECO:0000256" key="2">
    <source>
        <dbReference type="ARBA" id="ARBA00009870"/>
    </source>
</evidence>
<feature type="compositionally biased region" description="Polar residues" evidence="4">
    <location>
        <begin position="746"/>
        <end position="755"/>
    </location>
</feature>
<dbReference type="PANTHER" id="PTHR12585">
    <property type="entry name" value="SCC1 / RAD21 FAMILY MEMBER"/>
    <property type="match status" value="1"/>
</dbReference>
<reference evidence="7 8" key="1">
    <citation type="journal article" date="2024" name="G3 (Bethesda)">
        <title>Genome assembly of Hibiscus sabdariffa L. provides insights into metabolisms of medicinal natural products.</title>
        <authorList>
            <person name="Kim T."/>
        </authorList>
    </citation>
    <scope>NUCLEOTIDE SEQUENCE [LARGE SCALE GENOMIC DNA]</scope>
    <source>
        <strain evidence="7">TK-2024</strain>
        <tissue evidence="7">Old leaves</tissue>
    </source>
</reference>
<dbReference type="CDD" id="cd21793">
    <property type="entry name" value="Rad21_Rec8_M_AtSYN1-like"/>
    <property type="match status" value="1"/>
</dbReference>
<dbReference type="InterPro" id="IPR023093">
    <property type="entry name" value="ScpA-like_C"/>
</dbReference>
<evidence type="ECO:0000259" key="6">
    <source>
        <dbReference type="Pfam" id="PF04825"/>
    </source>
</evidence>
<keyword evidence="8" id="KW-1185">Reference proteome</keyword>
<proteinExistence type="inferred from homology"/>
<dbReference type="SUPFAM" id="SSF46785">
    <property type="entry name" value="Winged helix' DNA-binding domain"/>
    <property type="match status" value="1"/>
</dbReference>
<comment type="caution">
    <text evidence="7">The sequence shown here is derived from an EMBL/GenBank/DDBJ whole genome shotgun (WGS) entry which is preliminary data.</text>
</comment>
<comment type="subcellular location">
    <subcellularLocation>
        <location evidence="1">Nucleus</location>
    </subcellularLocation>
</comment>
<dbReference type="Gene3D" id="1.10.10.580">
    <property type="entry name" value="Structural maintenance of chromosome 1. Chain E"/>
    <property type="match status" value="1"/>
</dbReference>
<comment type="similarity">
    <text evidence="2">Belongs to the rad21 family.</text>
</comment>
<keyword evidence="3" id="KW-0539">Nucleus</keyword>
<dbReference type="InterPro" id="IPR036390">
    <property type="entry name" value="WH_DNA-bd_sf"/>
</dbReference>
<organism evidence="7 8">
    <name type="scientific">Hibiscus sabdariffa</name>
    <name type="common">roselle</name>
    <dbReference type="NCBI Taxonomy" id="183260"/>
    <lineage>
        <taxon>Eukaryota</taxon>
        <taxon>Viridiplantae</taxon>
        <taxon>Streptophyta</taxon>
        <taxon>Embryophyta</taxon>
        <taxon>Tracheophyta</taxon>
        <taxon>Spermatophyta</taxon>
        <taxon>Magnoliopsida</taxon>
        <taxon>eudicotyledons</taxon>
        <taxon>Gunneridae</taxon>
        <taxon>Pentapetalae</taxon>
        <taxon>rosids</taxon>
        <taxon>malvids</taxon>
        <taxon>Malvales</taxon>
        <taxon>Malvaceae</taxon>
        <taxon>Malvoideae</taxon>
        <taxon>Hibiscus</taxon>
    </lineage>
</organism>
<name>A0ABR2UCE4_9ROSI</name>
<evidence type="ECO:0000256" key="1">
    <source>
        <dbReference type="ARBA" id="ARBA00004123"/>
    </source>
</evidence>
<evidence type="ECO:0000313" key="8">
    <source>
        <dbReference type="Proteomes" id="UP001396334"/>
    </source>
</evidence>
<dbReference type="Pfam" id="PF04824">
    <property type="entry name" value="Rad21_Rec8"/>
    <property type="match status" value="1"/>
</dbReference>
<dbReference type="InterPro" id="IPR039781">
    <property type="entry name" value="Rad21/Rec8-like"/>
</dbReference>
<evidence type="ECO:0000256" key="4">
    <source>
        <dbReference type="SAM" id="MobiDB-lite"/>
    </source>
</evidence>
<feature type="region of interest" description="Disordered" evidence="4">
    <location>
        <begin position="745"/>
        <end position="764"/>
    </location>
</feature>
<dbReference type="PANTHER" id="PTHR12585:SF73">
    <property type="entry name" value="SISTER CHROMATID COHESION 1 PROTEIN 2"/>
    <property type="match status" value="1"/>
</dbReference>
<dbReference type="EMBL" id="JBBPBN010000001">
    <property type="protein sequence ID" value="KAK9047241.1"/>
    <property type="molecule type" value="Genomic_DNA"/>
</dbReference>
<feature type="domain" description="Rad21/Rec8-like protein C-terminal eukaryotic" evidence="5">
    <location>
        <begin position="844"/>
        <end position="895"/>
    </location>
</feature>
<dbReference type="Pfam" id="PF04825">
    <property type="entry name" value="Rad21_Rec8_N"/>
    <property type="match status" value="1"/>
</dbReference>
<sequence>MFISKCLVSKKGPLGAIWVAAYFFKKLKKSQIFETNISSSVDNILHNQVEILAYRVLAYLLLGVVRIYSKKVEYLFDDCQEVLIKINEFVVRERNRAKKDDLRATSFSITRPVSFDLDAFDLEVLEDTTRDNAVPPEKITLKDVCWENAGTGRYSLDRIAALDDAFLMDWTLTEDLSCHRMDFETEVRELHDVCDLEASMEKLRCDNSFLEEVSHPKTVSGAEEEPSSLVNVLNENERERVEVPDMAGLVNHTDQEANREKYYNRLFLKECTNLLIESEEDSPGPLKLKPLAEDQTNREMMKSPDQLDSENEMNQAMEEDYGSVLEASAEVPDIAGSASMEKCSDRFSSEGANLCTQAEEETLPVESVVEDQCNRENVKDLCLLQSENEVHPIMEEDRVSMKKVSVEVPGIVDSENHIGREPTRENNNDELCQEECLNLIVHAEEKSPGPIKPFGEEETERVMRDSDRLQPENEVHHVMAEDCNLGTSTKKLQAEGFSHMDIQEPSPLVRPLAEEIHTDAEHGQFPATRTSKDGKCQAAAKNCTLSVALDSTPQSMLRDASGATTPHFMLIPTPARKEHSRFSRKRKCIFDDVIVFPNNIMRQWIKDASDLVSKRGKGGRTALVARKNYWISNLPQSFSEPSVPCASELKSMYCGKRLRLLESVNITKSPEHMDTHEHPSVSGFFEQAEITPATVEMRDPPDMLNLSKFPLFDGSTEQAGIAPQTPIQQSTSLIVEERMEIAPQTPVLQSKSSRPFGSPKDLKYDNLDEVRPVNVDPTQIMGKEPSLNEIIEVSSLNKNEDLDLNLDMHSVEDNNQEKDGWSSRTRMVAKRLQRNFLDQKKKGEEEKVNLSQLLEGRTKKASAKVFYEILVLKSRGLVDVQQEDGFGDILVLKCPKWDETVLLE</sequence>
<gene>
    <name evidence="7" type="ORF">V6N11_053091</name>
</gene>
<dbReference type="InterPro" id="IPR006909">
    <property type="entry name" value="Rad21/Rec8_C_eu"/>
</dbReference>
<evidence type="ECO:0000313" key="7">
    <source>
        <dbReference type="EMBL" id="KAK9047241.1"/>
    </source>
</evidence>